<gene>
    <name evidence="1" type="ORF">DPMN_164801</name>
</gene>
<dbReference type="Proteomes" id="UP000828390">
    <property type="component" value="Unassembled WGS sequence"/>
</dbReference>
<evidence type="ECO:0000313" key="1">
    <source>
        <dbReference type="EMBL" id="KAH3786692.1"/>
    </source>
</evidence>
<keyword evidence="2" id="KW-1185">Reference proteome</keyword>
<proteinExistence type="predicted"/>
<dbReference type="AlphaFoldDB" id="A0A9D4EZF0"/>
<sequence length="66" mass="7273">MYFCSNNLPQLEQKDRVWSSSSDPFDSLSLINITTSPALESPSREKTAGTTFLSPVSVPALCLTHR</sequence>
<evidence type="ECO:0000313" key="2">
    <source>
        <dbReference type="Proteomes" id="UP000828390"/>
    </source>
</evidence>
<reference evidence="1" key="1">
    <citation type="journal article" date="2019" name="bioRxiv">
        <title>The Genome of the Zebra Mussel, Dreissena polymorpha: A Resource for Invasive Species Research.</title>
        <authorList>
            <person name="McCartney M.A."/>
            <person name="Auch B."/>
            <person name="Kono T."/>
            <person name="Mallez S."/>
            <person name="Zhang Y."/>
            <person name="Obille A."/>
            <person name="Becker A."/>
            <person name="Abrahante J.E."/>
            <person name="Garbe J."/>
            <person name="Badalamenti J.P."/>
            <person name="Herman A."/>
            <person name="Mangelson H."/>
            <person name="Liachko I."/>
            <person name="Sullivan S."/>
            <person name="Sone E.D."/>
            <person name="Koren S."/>
            <person name="Silverstein K.A.T."/>
            <person name="Beckman K.B."/>
            <person name="Gohl D.M."/>
        </authorList>
    </citation>
    <scope>NUCLEOTIDE SEQUENCE</scope>
    <source>
        <strain evidence="1">Duluth1</strain>
        <tissue evidence="1">Whole animal</tissue>
    </source>
</reference>
<dbReference type="EMBL" id="JAIWYP010000008">
    <property type="protein sequence ID" value="KAH3786692.1"/>
    <property type="molecule type" value="Genomic_DNA"/>
</dbReference>
<reference evidence="1" key="2">
    <citation type="submission" date="2020-11" db="EMBL/GenBank/DDBJ databases">
        <authorList>
            <person name="McCartney M.A."/>
            <person name="Auch B."/>
            <person name="Kono T."/>
            <person name="Mallez S."/>
            <person name="Becker A."/>
            <person name="Gohl D.M."/>
            <person name="Silverstein K.A.T."/>
            <person name="Koren S."/>
            <person name="Bechman K.B."/>
            <person name="Herman A."/>
            <person name="Abrahante J.E."/>
            <person name="Garbe J."/>
        </authorList>
    </citation>
    <scope>NUCLEOTIDE SEQUENCE</scope>
    <source>
        <strain evidence="1">Duluth1</strain>
        <tissue evidence="1">Whole animal</tissue>
    </source>
</reference>
<comment type="caution">
    <text evidence="1">The sequence shown here is derived from an EMBL/GenBank/DDBJ whole genome shotgun (WGS) entry which is preliminary data.</text>
</comment>
<organism evidence="1 2">
    <name type="scientific">Dreissena polymorpha</name>
    <name type="common">Zebra mussel</name>
    <name type="synonym">Mytilus polymorpha</name>
    <dbReference type="NCBI Taxonomy" id="45954"/>
    <lineage>
        <taxon>Eukaryota</taxon>
        <taxon>Metazoa</taxon>
        <taxon>Spiralia</taxon>
        <taxon>Lophotrochozoa</taxon>
        <taxon>Mollusca</taxon>
        <taxon>Bivalvia</taxon>
        <taxon>Autobranchia</taxon>
        <taxon>Heteroconchia</taxon>
        <taxon>Euheterodonta</taxon>
        <taxon>Imparidentia</taxon>
        <taxon>Neoheterodontei</taxon>
        <taxon>Myida</taxon>
        <taxon>Dreissenoidea</taxon>
        <taxon>Dreissenidae</taxon>
        <taxon>Dreissena</taxon>
    </lineage>
</organism>
<protein>
    <submittedName>
        <fullName evidence="1">Uncharacterized protein</fullName>
    </submittedName>
</protein>
<name>A0A9D4EZF0_DREPO</name>
<accession>A0A9D4EZF0</accession>